<keyword evidence="1" id="KW-0812">Transmembrane</keyword>
<comment type="caution">
    <text evidence="2">The sequence shown here is derived from an EMBL/GenBank/DDBJ whole genome shotgun (WGS) entry which is preliminary data.</text>
</comment>
<accession>A0A934KF89</accession>
<dbReference type="AlphaFoldDB" id="A0A934KF89"/>
<dbReference type="Proteomes" id="UP000614410">
    <property type="component" value="Unassembled WGS sequence"/>
</dbReference>
<keyword evidence="1" id="KW-0472">Membrane</keyword>
<gene>
    <name evidence="2" type="ORF">JF887_08160</name>
</gene>
<evidence type="ECO:0000256" key="1">
    <source>
        <dbReference type="SAM" id="Phobius"/>
    </source>
</evidence>
<reference evidence="2 3" key="1">
    <citation type="submission" date="2020-10" db="EMBL/GenBank/DDBJ databases">
        <title>Ca. Dormibacterota MAGs.</title>
        <authorList>
            <person name="Montgomery K."/>
        </authorList>
    </citation>
    <scope>NUCLEOTIDE SEQUENCE [LARGE SCALE GENOMIC DNA]</scope>
    <source>
        <strain evidence="2">Mitchell_Peninsula_5</strain>
    </source>
</reference>
<proteinExistence type="predicted"/>
<protein>
    <submittedName>
        <fullName evidence="2">Uncharacterized protein</fullName>
    </submittedName>
</protein>
<sequence>MGIAMRWTYGPSWGIAAAAVSRSPRRGHVIRRGLVLGGVITALELFMLPAVRATPPLAEWGRGQIVWDAVPLS</sequence>
<dbReference type="EMBL" id="JAEKNN010000040">
    <property type="protein sequence ID" value="MBJ7609389.1"/>
    <property type="molecule type" value="Genomic_DNA"/>
</dbReference>
<keyword evidence="1" id="KW-1133">Transmembrane helix</keyword>
<feature type="transmembrane region" description="Helical" evidence="1">
    <location>
        <begin position="33"/>
        <end position="51"/>
    </location>
</feature>
<evidence type="ECO:0000313" key="3">
    <source>
        <dbReference type="Proteomes" id="UP000614410"/>
    </source>
</evidence>
<organism evidence="2 3">
    <name type="scientific">Candidatus Amunia macphersoniae</name>
    <dbReference type="NCBI Taxonomy" id="3127014"/>
    <lineage>
        <taxon>Bacteria</taxon>
        <taxon>Bacillati</taxon>
        <taxon>Candidatus Dormiibacterota</taxon>
        <taxon>Candidatus Dormibacteria</taxon>
        <taxon>Candidatus Aeolococcales</taxon>
        <taxon>Candidatus Aeolococcaceae</taxon>
        <taxon>Candidatus Amunia</taxon>
    </lineage>
</organism>
<evidence type="ECO:0000313" key="2">
    <source>
        <dbReference type="EMBL" id="MBJ7609389.1"/>
    </source>
</evidence>
<name>A0A934KF89_9BACT</name>